<gene>
    <name evidence="9" type="ORF">AAG570_008333</name>
</gene>
<evidence type="ECO:0000256" key="5">
    <source>
        <dbReference type="ARBA" id="ARBA00049303"/>
    </source>
</evidence>
<name>A0ABD0XSV0_9HEMI</name>
<dbReference type="Pfam" id="PF22528">
    <property type="entry name" value="PRMT_C"/>
    <property type="match status" value="1"/>
</dbReference>
<dbReference type="PANTHER" id="PTHR11006">
    <property type="entry name" value="PROTEIN ARGININE N-METHYLTRANSFERASE"/>
    <property type="match status" value="1"/>
</dbReference>
<evidence type="ECO:0000313" key="9">
    <source>
        <dbReference type="EMBL" id="KAL1110256.1"/>
    </source>
</evidence>
<dbReference type="Gene3D" id="3.40.50.150">
    <property type="entry name" value="Vaccinia Virus protein VP39"/>
    <property type="match status" value="1"/>
</dbReference>
<feature type="domain" description="Methyltransferase" evidence="7">
    <location>
        <begin position="76"/>
        <end position="163"/>
    </location>
</feature>
<dbReference type="EMBL" id="JBFDAA010000023">
    <property type="protein sequence ID" value="KAL1110256.1"/>
    <property type="molecule type" value="Genomic_DNA"/>
</dbReference>
<dbReference type="PANTHER" id="PTHR11006:SF53">
    <property type="entry name" value="PROTEIN ARGININE N-METHYLTRANSFERASE 3"/>
    <property type="match status" value="1"/>
</dbReference>
<sequence length="322" mass="37159">VKRKDEQIQKFRSILGEQIRFCERTVSDKRESEDASYFNSYFNAHIHYEMLSDQVRTMAFKNAIMNNRKNFLFKKVLDIGCGTGILSMFAVSAGADKVVAVDNAEILYHAMDIARENDFHDKVIFIKGRIEDALVPFHKFDVIISEWMGYFLLFESMLDSVIYARDKLLATGGIMLPSECNMYIIGASDPERHNCTVKFWENVNGYKMTTMINLSLQEANIDFMNENYLSTTSYRIHTINVNSCSVHDTLFTSHFTLIGLRDSKVTHIVGYFDAIFSLPFQVMFTTSPTAPATHWKQTIFCLPEPIHLKDGIRLFLYLLFYI</sequence>
<comment type="caution">
    <text evidence="9">The sequence shown here is derived from an EMBL/GenBank/DDBJ whole genome shotgun (WGS) entry which is preliminary data.</text>
</comment>
<evidence type="ECO:0000256" key="1">
    <source>
        <dbReference type="ARBA" id="ARBA00011925"/>
    </source>
</evidence>
<accession>A0ABD0XSV0</accession>
<evidence type="ECO:0000256" key="2">
    <source>
        <dbReference type="ARBA" id="ARBA00022603"/>
    </source>
</evidence>
<dbReference type="EC" id="2.1.1.319" evidence="1"/>
<feature type="domain" description="Protein arginine N-methyltransferase" evidence="8">
    <location>
        <begin position="180"/>
        <end position="312"/>
    </location>
</feature>
<comment type="catalytic activity">
    <reaction evidence="5">
        <text>L-arginyl-[protein] + S-adenosyl-L-methionine = N(omega)-methyl-L-arginyl-[protein] + S-adenosyl-L-homocysteine + H(+)</text>
        <dbReference type="Rhea" id="RHEA:48100"/>
        <dbReference type="Rhea" id="RHEA-COMP:10532"/>
        <dbReference type="Rhea" id="RHEA-COMP:11990"/>
        <dbReference type="ChEBI" id="CHEBI:15378"/>
        <dbReference type="ChEBI" id="CHEBI:29965"/>
        <dbReference type="ChEBI" id="CHEBI:57856"/>
        <dbReference type="ChEBI" id="CHEBI:59789"/>
        <dbReference type="ChEBI" id="CHEBI:65280"/>
    </reaction>
    <physiologicalReaction direction="left-to-right" evidence="5">
        <dbReference type="Rhea" id="RHEA:48101"/>
    </physiologicalReaction>
</comment>
<keyword evidence="10" id="KW-1185">Reference proteome</keyword>
<dbReference type="AlphaFoldDB" id="A0ABD0XSV0"/>
<dbReference type="InterPro" id="IPR055135">
    <property type="entry name" value="PRMT_dom"/>
</dbReference>
<dbReference type="FunFam" id="3.40.50.150:FF:000003">
    <property type="entry name" value="Blast:Protein arginine N-methyltransferase 1"/>
    <property type="match status" value="1"/>
</dbReference>
<dbReference type="InterPro" id="IPR029063">
    <property type="entry name" value="SAM-dependent_MTases_sf"/>
</dbReference>
<protein>
    <recommendedName>
        <fullName evidence="1">type I protein arginine methyltransferase</fullName>
        <ecNumber evidence="1">2.1.1.319</ecNumber>
    </recommendedName>
</protein>
<organism evidence="9 10">
    <name type="scientific">Ranatra chinensis</name>
    <dbReference type="NCBI Taxonomy" id="642074"/>
    <lineage>
        <taxon>Eukaryota</taxon>
        <taxon>Metazoa</taxon>
        <taxon>Ecdysozoa</taxon>
        <taxon>Arthropoda</taxon>
        <taxon>Hexapoda</taxon>
        <taxon>Insecta</taxon>
        <taxon>Pterygota</taxon>
        <taxon>Neoptera</taxon>
        <taxon>Paraneoptera</taxon>
        <taxon>Hemiptera</taxon>
        <taxon>Heteroptera</taxon>
        <taxon>Panheteroptera</taxon>
        <taxon>Nepomorpha</taxon>
        <taxon>Nepidae</taxon>
        <taxon>Ranatrinae</taxon>
        <taxon>Ranatra</taxon>
    </lineage>
</organism>
<dbReference type="Pfam" id="PF13649">
    <property type="entry name" value="Methyltransf_25"/>
    <property type="match status" value="1"/>
</dbReference>
<evidence type="ECO:0000256" key="4">
    <source>
        <dbReference type="ARBA" id="ARBA00022691"/>
    </source>
</evidence>
<evidence type="ECO:0000259" key="8">
    <source>
        <dbReference type="Pfam" id="PF22528"/>
    </source>
</evidence>
<dbReference type="Gene3D" id="2.70.160.11">
    <property type="entry name" value="Hnrnp arginine n-methyltransferase1"/>
    <property type="match status" value="1"/>
</dbReference>
<dbReference type="PROSITE" id="PS51678">
    <property type="entry name" value="SAM_MT_PRMT"/>
    <property type="match status" value="1"/>
</dbReference>
<dbReference type="Proteomes" id="UP001558652">
    <property type="component" value="Unassembled WGS sequence"/>
</dbReference>
<dbReference type="InterPro" id="IPR041698">
    <property type="entry name" value="Methyltransf_25"/>
</dbReference>
<keyword evidence="4 6" id="KW-0949">S-adenosyl-L-methionine</keyword>
<proteinExistence type="predicted"/>
<dbReference type="InterPro" id="IPR025799">
    <property type="entry name" value="Arg_MeTrfase"/>
</dbReference>
<keyword evidence="2 6" id="KW-0489">Methyltransferase</keyword>
<dbReference type="GO" id="GO:0035242">
    <property type="term" value="F:protein-arginine omega-N asymmetric methyltransferase activity"/>
    <property type="evidence" value="ECO:0007669"/>
    <property type="project" value="UniProtKB-EC"/>
</dbReference>
<dbReference type="GO" id="GO:0032259">
    <property type="term" value="P:methylation"/>
    <property type="evidence" value="ECO:0007669"/>
    <property type="project" value="UniProtKB-KW"/>
</dbReference>
<reference evidence="9 10" key="1">
    <citation type="submission" date="2024-07" db="EMBL/GenBank/DDBJ databases">
        <title>Chromosome-level genome assembly of the water stick insect Ranatra chinensis (Heteroptera: Nepidae).</title>
        <authorList>
            <person name="Liu X."/>
        </authorList>
    </citation>
    <scope>NUCLEOTIDE SEQUENCE [LARGE SCALE GENOMIC DNA]</scope>
    <source>
        <strain evidence="9">Cailab_2021Rc</strain>
        <tissue evidence="9">Muscle</tissue>
    </source>
</reference>
<dbReference type="SUPFAM" id="SSF53335">
    <property type="entry name" value="S-adenosyl-L-methionine-dependent methyltransferases"/>
    <property type="match status" value="1"/>
</dbReference>
<evidence type="ECO:0000259" key="7">
    <source>
        <dbReference type="Pfam" id="PF13649"/>
    </source>
</evidence>
<evidence type="ECO:0000256" key="6">
    <source>
        <dbReference type="PROSITE-ProRule" id="PRU01015"/>
    </source>
</evidence>
<evidence type="ECO:0000256" key="3">
    <source>
        <dbReference type="ARBA" id="ARBA00022679"/>
    </source>
</evidence>
<keyword evidence="3 6" id="KW-0808">Transferase</keyword>
<evidence type="ECO:0000313" key="10">
    <source>
        <dbReference type="Proteomes" id="UP001558652"/>
    </source>
</evidence>
<feature type="non-terminal residue" evidence="9">
    <location>
        <position position="1"/>
    </location>
</feature>
<dbReference type="CDD" id="cd02440">
    <property type="entry name" value="AdoMet_MTases"/>
    <property type="match status" value="1"/>
</dbReference>